<evidence type="ECO:0000256" key="1">
    <source>
        <dbReference type="SAM" id="MobiDB-lite"/>
    </source>
</evidence>
<proteinExistence type="predicted"/>
<dbReference type="EMBL" id="GBXM01041543">
    <property type="protein sequence ID" value="JAH67034.1"/>
    <property type="molecule type" value="Transcribed_RNA"/>
</dbReference>
<evidence type="ECO:0000313" key="2">
    <source>
        <dbReference type="EMBL" id="JAH67034.1"/>
    </source>
</evidence>
<accession>A0A0E9UMF8</accession>
<feature type="compositionally biased region" description="Polar residues" evidence="1">
    <location>
        <begin position="23"/>
        <end position="36"/>
    </location>
</feature>
<sequence length="46" mass="5395">MFTLYSNGRVGWRWNGGQVSESHNIYTQSPYSTPTTHRAHSERIRK</sequence>
<name>A0A0E9UMF8_ANGAN</name>
<reference evidence="2" key="2">
    <citation type="journal article" date="2015" name="Fish Shellfish Immunol.">
        <title>Early steps in the European eel (Anguilla anguilla)-Vibrio vulnificus interaction in the gills: Role of the RtxA13 toxin.</title>
        <authorList>
            <person name="Callol A."/>
            <person name="Pajuelo D."/>
            <person name="Ebbesson L."/>
            <person name="Teles M."/>
            <person name="MacKenzie S."/>
            <person name="Amaro C."/>
        </authorList>
    </citation>
    <scope>NUCLEOTIDE SEQUENCE</scope>
</reference>
<dbReference type="AlphaFoldDB" id="A0A0E9UMF8"/>
<feature type="region of interest" description="Disordered" evidence="1">
    <location>
        <begin position="23"/>
        <end position="46"/>
    </location>
</feature>
<protein>
    <submittedName>
        <fullName evidence="2">Uncharacterized protein</fullName>
    </submittedName>
</protein>
<organism evidence="2">
    <name type="scientific">Anguilla anguilla</name>
    <name type="common">European freshwater eel</name>
    <name type="synonym">Muraena anguilla</name>
    <dbReference type="NCBI Taxonomy" id="7936"/>
    <lineage>
        <taxon>Eukaryota</taxon>
        <taxon>Metazoa</taxon>
        <taxon>Chordata</taxon>
        <taxon>Craniata</taxon>
        <taxon>Vertebrata</taxon>
        <taxon>Euteleostomi</taxon>
        <taxon>Actinopterygii</taxon>
        <taxon>Neopterygii</taxon>
        <taxon>Teleostei</taxon>
        <taxon>Anguilliformes</taxon>
        <taxon>Anguillidae</taxon>
        <taxon>Anguilla</taxon>
    </lineage>
</organism>
<reference evidence="2" key="1">
    <citation type="submission" date="2014-11" db="EMBL/GenBank/DDBJ databases">
        <authorList>
            <person name="Amaro Gonzalez C."/>
        </authorList>
    </citation>
    <scope>NUCLEOTIDE SEQUENCE</scope>
</reference>